<organism evidence="2 3">
    <name type="scientific">Arctia plantaginis</name>
    <name type="common">Wood tiger moth</name>
    <name type="synonym">Phalaena plantaginis</name>
    <dbReference type="NCBI Taxonomy" id="874455"/>
    <lineage>
        <taxon>Eukaryota</taxon>
        <taxon>Metazoa</taxon>
        <taxon>Ecdysozoa</taxon>
        <taxon>Arthropoda</taxon>
        <taxon>Hexapoda</taxon>
        <taxon>Insecta</taxon>
        <taxon>Pterygota</taxon>
        <taxon>Neoptera</taxon>
        <taxon>Endopterygota</taxon>
        <taxon>Lepidoptera</taxon>
        <taxon>Glossata</taxon>
        <taxon>Ditrysia</taxon>
        <taxon>Noctuoidea</taxon>
        <taxon>Erebidae</taxon>
        <taxon>Arctiinae</taxon>
        <taxon>Arctia</taxon>
    </lineage>
</organism>
<dbReference type="AlphaFoldDB" id="A0A8S1BGD3"/>
<accession>A0A8S1BGD3</accession>
<sequence>MLIYFRSFCSKYKHDVQAAFTITTTRRQAPPPTDKRRSSVARDRRSDNLGPKARAACQRCRANSVAPTCGDFQLRKTVQRAVD</sequence>
<evidence type="ECO:0000313" key="3">
    <source>
        <dbReference type="Proteomes" id="UP000494106"/>
    </source>
</evidence>
<proteinExistence type="predicted"/>
<feature type="compositionally biased region" description="Basic and acidic residues" evidence="1">
    <location>
        <begin position="33"/>
        <end position="47"/>
    </location>
</feature>
<gene>
    <name evidence="2" type="ORF">APLA_LOCUS16407</name>
</gene>
<reference evidence="2 3" key="1">
    <citation type="submission" date="2020-04" db="EMBL/GenBank/DDBJ databases">
        <authorList>
            <person name="Wallbank WR R."/>
            <person name="Pardo Diaz C."/>
            <person name="Kozak K."/>
            <person name="Martin S."/>
            <person name="Jiggins C."/>
            <person name="Moest M."/>
            <person name="Warren A I."/>
            <person name="Byers J.R.P. K."/>
            <person name="Montejo-Kovacevich G."/>
            <person name="Yen C E."/>
        </authorList>
    </citation>
    <scope>NUCLEOTIDE SEQUENCE [LARGE SCALE GENOMIC DNA]</scope>
</reference>
<name>A0A8S1BGD3_ARCPL</name>
<comment type="caution">
    <text evidence="2">The sequence shown here is derived from an EMBL/GenBank/DDBJ whole genome shotgun (WGS) entry which is preliminary data.</text>
</comment>
<evidence type="ECO:0000313" key="2">
    <source>
        <dbReference type="EMBL" id="CAB3258330.1"/>
    </source>
</evidence>
<dbReference type="Proteomes" id="UP000494106">
    <property type="component" value="Unassembled WGS sequence"/>
</dbReference>
<dbReference type="EMBL" id="CADEBC010000598">
    <property type="protein sequence ID" value="CAB3258330.1"/>
    <property type="molecule type" value="Genomic_DNA"/>
</dbReference>
<keyword evidence="3" id="KW-1185">Reference proteome</keyword>
<feature type="region of interest" description="Disordered" evidence="1">
    <location>
        <begin position="23"/>
        <end position="53"/>
    </location>
</feature>
<evidence type="ECO:0000256" key="1">
    <source>
        <dbReference type="SAM" id="MobiDB-lite"/>
    </source>
</evidence>
<protein>
    <submittedName>
        <fullName evidence="2">Uncharacterized protein</fullName>
    </submittedName>
</protein>